<evidence type="ECO:0000256" key="8">
    <source>
        <dbReference type="ARBA" id="ARBA00022927"/>
    </source>
</evidence>
<dbReference type="InterPro" id="IPR018035">
    <property type="entry name" value="Flagellar_FliH/T3SS_HrpE"/>
</dbReference>
<evidence type="ECO:0000256" key="9">
    <source>
        <dbReference type="ARBA" id="ARBA00023225"/>
    </source>
</evidence>
<dbReference type="Proteomes" id="UP000245838">
    <property type="component" value="Chromosome sggmmb4_Chromosome"/>
</dbReference>
<dbReference type="GO" id="GO:0071973">
    <property type="term" value="P:bacterial-type flagellum-dependent cell motility"/>
    <property type="evidence" value="ECO:0007669"/>
    <property type="project" value="InterPro"/>
</dbReference>
<dbReference type="InterPro" id="IPR000563">
    <property type="entry name" value="Flag_FliH"/>
</dbReference>
<dbReference type="SUPFAM" id="SSF160527">
    <property type="entry name" value="V-type ATPase subunit E-like"/>
    <property type="match status" value="1"/>
</dbReference>
<evidence type="ECO:0000256" key="5">
    <source>
        <dbReference type="ARBA" id="ARBA00022448"/>
    </source>
</evidence>
<dbReference type="GO" id="GO:0044781">
    <property type="term" value="P:bacterial-type flagellum organization"/>
    <property type="evidence" value="ECO:0007669"/>
    <property type="project" value="UniProtKB-KW"/>
</dbReference>
<dbReference type="GO" id="GO:0005829">
    <property type="term" value="C:cytosol"/>
    <property type="evidence" value="ECO:0007669"/>
    <property type="project" value="TreeGrafter"/>
</dbReference>
<evidence type="ECO:0000256" key="6">
    <source>
        <dbReference type="ARBA" id="ARBA00022490"/>
    </source>
</evidence>
<protein>
    <recommendedName>
        <fullName evidence="4">Flagellar assembly protein FliH</fullName>
    </recommendedName>
</protein>
<evidence type="ECO:0000256" key="4">
    <source>
        <dbReference type="ARBA" id="ARBA00016507"/>
    </source>
</evidence>
<dbReference type="EMBL" id="AP008232">
    <property type="protein sequence ID" value="BAE73326.1"/>
    <property type="molecule type" value="Genomic_DNA"/>
</dbReference>
<feature type="domain" description="Flagellar assembly protein FliH/Type III secretion system HrpE" evidence="11">
    <location>
        <begin position="94"/>
        <end position="219"/>
    </location>
</feature>
<sequence length="237" mass="26253">MSERAEIARWQRWLPADLALAFTESLPAPLASGDQDDNAWQAELTLLRSQAEQRGFKQGQQEGEKQGYRQGFDQGRSAGFDQGLQDAQAEQGQITAQLADLLRELKATLSGLDAVMPARLTQIALTAAGKILGQSPVCDTRVVLETIQQLLHERPLFDGDLRLYVHPDDLPSLQRHLGSMLESQGWRLLADGQLMRGGCRIIAEDGEVDATLETRWQQLCQMLKEGLPHDRAVGTLD</sequence>
<dbReference type="PRINTS" id="PR01003">
    <property type="entry name" value="FLGFLIH"/>
</dbReference>
<keyword evidence="5" id="KW-0813">Transport</keyword>
<feature type="region of interest" description="Disordered" evidence="10">
    <location>
        <begin position="53"/>
        <end position="86"/>
    </location>
</feature>
<evidence type="ECO:0000313" key="12">
    <source>
        <dbReference type="EMBL" id="BAE73326.1"/>
    </source>
</evidence>
<evidence type="ECO:0000256" key="1">
    <source>
        <dbReference type="ARBA" id="ARBA00003041"/>
    </source>
</evidence>
<evidence type="ECO:0000256" key="7">
    <source>
        <dbReference type="ARBA" id="ARBA00022795"/>
    </source>
</evidence>
<dbReference type="AlphaFoldDB" id="Q2NWZ9"/>
<dbReference type="RefSeq" id="WP_011409916.1">
    <property type="nucleotide sequence ID" value="NC_007712.1"/>
</dbReference>
<dbReference type="GO" id="GO:0003774">
    <property type="term" value="F:cytoskeletal motor activity"/>
    <property type="evidence" value="ECO:0007669"/>
    <property type="project" value="InterPro"/>
</dbReference>
<dbReference type="EMBL" id="LN854557">
    <property type="protein sequence ID" value="CRL43645.1"/>
    <property type="molecule type" value="Genomic_DNA"/>
</dbReference>
<evidence type="ECO:0000256" key="2">
    <source>
        <dbReference type="ARBA" id="ARBA00004496"/>
    </source>
</evidence>
<keyword evidence="14" id="KW-1185">Reference proteome</keyword>
<evidence type="ECO:0000256" key="10">
    <source>
        <dbReference type="SAM" id="MobiDB-lite"/>
    </source>
</evidence>
<keyword evidence="6" id="KW-0963">Cytoplasm</keyword>
<dbReference type="Proteomes" id="UP000001932">
    <property type="component" value="Chromosome"/>
</dbReference>
<dbReference type="GO" id="GO:0009288">
    <property type="term" value="C:bacterial-type flagellum"/>
    <property type="evidence" value="ECO:0007669"/>
    <property type="project" value="InterPro"/>
</dbReference>
<accession>Q2NWZ9</accession>
<dbReference type="NCBIfam" id="NF004266">
    <property type="entry name" value="PRK05687.1-1"/>
    <property type="match status" value="1"/>
</dbReference>
<keyword evidence="12" id="KW-0282">Flagellum</keyword>
<evidence type="ECO:0000313" key="13">
    <source>
        <dbReference type="EMBL" id="CRL43645.1"/>
    </source>
</evidence>
<proteinExistence type="inferred from homology"/>
<comment type="function">
    <text evidence="1">Needed for flagellar regrowth and assembly.</text>
</comment>
<gene>
    <name evidence="13" type="primary">fliH</name>
    <name evidence="12" type="ordered locus">SG0051</name>
    <name evidence="13" type="ORF">SGGMMB4_00091</name>
</gene>
<dbReference type="STRING" id="343509.SG0051"/>
<dbReference type="PANTHER" id="PTHR34982:SF1">
    <property type="entry name" value="FLAGELLAR ASSEMBLY PROTEIN FLIH"/>
    <property type="match status" value="1"/>
</dbReference>
<dbReference type="BioCyc" id="SGLO343509:SGP1_RS00375-MONOMER"/>
<evidence type="ECO:0000313" key="15">
    <source>
        <dbReference type="Proteomes" id="UP000245838"/>
    </source>
</evidence>
<comment type="similarity">
    <text evidence="3">Belongs to the FliH family.</text>
</comment>
<reference evidence="13 15" key="2">
    <citation type="submission" date="2015-05" db="EMBL/GenBank/DDBJ databases">
        <authorList>
            <person name="Goodhead I."/>
        </authorList>
    </citation>
    <scope>NUCLEOTIDE SEQUENCE [LARGE SCALE GENOMIC DNA]</scope>
    <source>
        <strain evidence="13">B4</strain>
        <strain evidence="15">morsitans</strain>
    </source>
</reference>
<dbReference type="KEGG" id="sgl:SG0051"/>
<keyword evidence="9" id="KW-1006">Bacterial flagellum protein export</keyword>
<keyword evidence="12" id="KW-0966">Cell projection</keyword>
<organism evidence="12 14">
    <name type="scientific">Sodalis glossinidius (strain morsitans)</name>
    <dbReference type="NCBI Taxonomy" id="343509"/>
    <lineage>
        <taxon>Bacteria</taxon>
        <taxon>Pseudomonadati</taxon>
        <taxon>Pseudomonadota</taxon>
        <taxon>Gammaproteobacteria</taxon>
        <taxon>Enterobacterales</taxon>
        <taxon>Bruguierivoracaceae</taxon>
        <taxon>Sodalis</taxon>
    </lineage>
</organism>
<dbReference type="HOGENOM" id="CLU_062625_4_2_6"/>
<keyword evidence="7" id="KW-1005">Bacterial flagellum biogenesis</keyword>
<dbReference type="InterPro" id="IPR051472">
    <property type="entry name" value="T3SS_Stator/FliH"/>
</dbReference>
<evidence type="ECO:0000256" key="3">
    <source>
        <dbReference type="ARBA" id="ARBA00006602"/>
    </source>
</evidence>
<keyword evidence="8" id="KW-0653">Protein transport</keyword>
<comment type="subcellular location">
    <subcellularLocation>
        <location evidence="2">Cytoplasm</location>
    </subcellularLocation>
</comment>
<keyword evidence="12" id="KW-0969">Cilium</keyword>
<dbReference type="OrthoDB" id="6415116at2"/>
<evidence type="ECO:0000259" key="11">
    <source>
        <dbReference type="Pfam" id="PF02108"/>
    </source>
</evidence>
<evidence type="ECO:0000313" key="14">
    <source>
        <dbReference type="Proteomes" id="UP000001932"/>
    </source>
</evidence>
<reference evidence="12 14" key="1">
    <citation type="journal article" date="2006" name="Genome Res.">
        <title>Massive genome erosion and functional adaptations provide insights into the symbiotic lifestyle of Sodalis glossinidius in the tsetse host.</title>
        <authorList>
            <person name="Toh H."/>
            <person name="Weiss B.L."/>
            <person name="Perkin S.A.H."/>
            <person name="Yamashita A."/>
            <person name="Oshima K."/>
            <person name="Hattori M."/>
            <person name="Aksoy S."/>
        </authorList>
    </citation>
    <scope>NUCLEOTIDE SEQUENCE [LARGE SCALE GENOMIC DNA]</scope>
    <source>
        <strain evidence="14">morsitans</strain>
        <strain evidence="12">Morsitans</strain>
    </source>
</reference>
<dbReference type="eggNOG" id="COG1317">
    <property type="taxonomic scope" value="Bacteria"/>
</dbReference>
<dbReference type="Pfam" id="PF02108">
    <property type="entry name" value="FliH"/>
    <property type="match status" value="1"/>
</dbReference>
<dbReference type="GO" id="GO:0015031">
    <property type="term" value="P:protein transport"/>
    <property type="evidence" value="ECO:0007669"/>
    <property type="project" value="UniProtKB-KW"/>
</dbReference>
<name>Q2NWZ9_SODGM</name>
<dbReference type="PANTHER" id="PTHR34982">
    <property type="entry name" value="YOP PROTEINS TRANSLOCATION PROTEIN L"/>
    <property type="match status" value="1"/>
</dbReference>